<dbReference type="AlphaFoldDB" id="A0A1W6B8K2"/>
<name>A0A1W6B8K2_9GAMM</name>
<sequence>MKILLRIVSLLALIWLGLLLTGYGILTGSHKNVAGIGLQCQYLTARGMIKAQYLHSDSGIIGVADCPVLRKSSEVVDNNG</sequence>
<dbReference type="InterPro" id="IPR025611">
    <property type="entry name" value="YobH"/>
</dbReference>
<protein>
    <recommendedName>
        <fullName evidence="1">Uncharacterized protein YobH</fullName>
    </recommendedName>
</protein>
<reference evidence="3 4" key="1">
    <citation type="submission" date="2017-02" db="EMBL/GenBank/DDBJ databases">
        <title>Complete genome sequence of the drought resistance-promoting endophyte Pantoea alhagi LTYR-11Z.</title>
        <authorList>
            <person name="Zhang L."/>
        </authorList>
    </citation>
    <scope>NUCLEOTIDE SEQUENCE [LARGE SCALE GENOMIC DNA]</scope>
    <source>
        <strain evidence="3 4">LTYR-11Z</strain>
    </source>
</reference>
<dbReference type="STRING" id="1891675.B1H58_16315"/>
<dbReference type="OrthoDB" id="6415197at2"/>
<organism evidence="3 4">
    <name type="scientific">Pantoea alhagi</name>
    <dbReference type="NCBI Taxonomy" id="1891675"/>
    <lineage>
        <taxon>Bacteria</taxon>
        <taxon>Pseudomonadati</taxon>
        <taxon>Pseudomonadota</taxon>
        <taxon>Gammaproteobacteria</taxon>
        <taxon>Enterobacterales</taxon>
        <taxon>Erwiniaceae</taxon>
        <taxon>Pantoea</taxon>
    </lineage>
</organism>
<dbReference type="Pfam" id="PF13996">
    <property type="entry name" value="YobH"/>
    <property type="match status" value="1"/>
</dbReference>
<proteinExistence type="predicted"/>
<gene>
    <name evidence="3" type="ORF">B1H58_16315</name>
</gene>
<dbReference type="RefSeq" id="WP_085071504.1">
    <property type="nucleotide sequence ID" value="NZ_CP019706.1"/>
</dbReference>
<evidence type="ECO:0000313" key="3">
    <source>
        <dbReference type="EMBL" id="ARJ43446.1"/>
    </source>
</evidence>
<evidence type="ECO:0000256" key="2">
    <source>
        <dbReference type="ARBA" id="ARBA00022729"/>
    </source>
</evidence>
<accession>A0A1W6B8K2</accession>
<dbReference type="EMBL" id="CP019706">
    <property type="protein sequence ID" value="ARJ43446.1"/>
    <property type="molecule type" value="Genomic_DNA"/>
</dbReference>
<evidence type="ECO:0000313" key="4">
    <source>
        <dbReference type="Proteomes" id="UP000192900"/>
    </source>
</evidence>
<keyword evidence="2" id="KW-0732">Signal</keyword>
<dbReference type="KEGG" id="palh:B1H58_16315"/>
<evidence type="ECO:0000256" key="1">
    <source>
        <dbReference type="ARBA" id="ARBA00019316"/>
    </source>
</evidence>
<keyword evidence="4" id="KW-1185">Reference proteome</keyword>
<dbReference type="Proteomes" id="UP000192900">
    <property type="component" value="Chromosome"/>
</dbReference>